<dbReference type="Gene3D" id="2.30.29.30">
    <property type="entry name" value="Pleckstrin-homology domain (PH domain)/Phosphotyrosine-binding domain (PTB)"/>
    <property type="match status" value="1"/>
</dbReference>
<evidence type="ECO:0000256" key="10">
    <source>
        <dbReference type="ARBA" id="ARBA00022777"/>
    </source>
</evidence>
<evidence type="ECO:0000256" key="13">
    <source>
        <dbReference type="ARBA" id="ARBA00048679"/>
    </source>
</evidence>
<dbReference type="GO" id="GO:0005737">
    <property type="term" value="C:cytoplasm"/>
    <property type="evidence" value="ECO:0007669"/>
    <property type="project" value="UniProtKB-SubCell"/>
</dbReference>
<organism evidence="18 19">
    <name type="scientific">Plectus sambesii</name>
    <dbReference type="NCBI Taxonomy" id="2011161"/>
    <lineage>
        <taxon>Eukaryota</taxon>
        <taxon>Metazoa</taxon>
        <taxon>Ecdysozoa</taxon>
        <taxon>Nematoda</taxon>
        <taxon>Chromadorea</taxon>
        <taxon>Plectida</taxon>
        <taxon>Plectina</taxon>
        <taxon>Plectoidea</taxon>
        <taxon>Plectidae</taxon>
        <taxon>Plectus</taxon>
    </lineage>
</organism>
<comment type="similarity">
    <text evidence="2">Belongs to the protein kinase superfamily. AGC Ser/Thr protein kinase family. PDPK1 subfamily.</text>
</comment>
<feature type="binding site" evidence="14">
    <location>
        <position position="419"/>
    </location>
    <ligand>
        <name>ATP</name>
        <dbReference type="ChEBI" id="CHEBI:30616"/>
    </ligand>
</feature>
<dbReference type="WBParaSite" id="PSAMB.scaffold243size62221.g3892.t1">
    <property type="protein sequence ID" value="PSAMB.scaffold243size62221.g3892.t1"/>
    <property type="gene ID" value="PSAMB.scaffold243size62221.g3892"/>
</dbReference>
<dbReference type="InterPro" id="IPR033931">
    <property type="entry name" value="PDK1-typ_PH"/>
</dbReference>
<keyword evidence="6" id="KW-0963">Cytoplasm</keyword>
<feature type="region of interest" description="Disordered" evidence="15">
    <location>
        <begin position="320"/>
        <end position="373"/>
    </location>
</feature>
<dbReference type="SUPFAM" id="SSF56112">
    <property type="entry name" value="Protein kinase-like (PK-like)"/>
    <property type="match status" value="1"/>
</dbReference>
<dbReference type="Pfam" id="PF00069">
    <property type="entry name" value="Pkinase"/>
    <property type="match status" value="1"/>
</dbReference>
<dbReference type="InterPro" id="IPR008271">
    <property type="entry name" value="Ser/Thr_kinase_AS"/>
</dbReference>
<feature type="signal peptide" evidence="16">
    <location>
        <begin position="1"/>
        <end position="17"/>
    </location>
</feature>
<keyword evidence="16" id="KW-0732">Signal</keyword>
<dbReference type="PROSITE" id="PS00108">
    <property type="entry name" value="PROTEIN_KINASE_ST"/>
    <property type="match status" value="1"/>
</dbReference>
<evidence type="ECO:0000259" key="17">
    <source>
        <dbReference type="PROSITE" id="PS50011"/>
    </source>
</evidence>
<dbReference type="SUPFAM" id="SSF55166">
    <property type="entry name" value="Hedgehog/DD-peptidase"/>
    <property type="match status" value="1"/>
</dbReference>
<accession>A0A914VUR2</accession>
<dbReference type="FunFam" id="3.30.200.20:FF:000042">
    <property type="entry name" value="Aurora kinase A"/>
    <property type="match status" value="1"/>
</dbReference>
<keyword evidence="11 14" id="KW-0067">ATP-binding</keyword>
<protein>
    <recommendedName>
        <fullName evidence="4">3-phosphoinositide-dependent protein kinase 1</fullName>
        <ecNumber evidence="3">2.7.11.1</ecNumber>
    </recommendedName>
</protein>
<keyword evidence="7" id="KW-0723">Serine/threonine-protein kinase</keyword>
<dbReference type="GO" id="GO:1901701">
    <property type="term" value="P:cellular response to oxygen-containing compound"/>
    <property type="evidence" value="ECO:0007669"/>
    <property type="project" value="UniProtKB-ARBA"/>
</dbReference>
<evidence type="ECO:0000256" key="6">
    <source>
        <dbReference type="ARBA" id="ARBA00022490"/>
    </source>
</evidence>
<dbReference type="PANTHER" id="PTHR24356">
    <property type="entry name" value="SERINE/THREONINE-PROTEIN KINASE"/>
    <property type="match status" value="1"/>
</dbReference>
<dbReference type="GO" id="GO:0005524">
    <property type="term" value="F:ATP binding"/>
    <property type="evidence" value="ECO:0007669"/>
    <property type="project" value="UniProtKB-UniRule"/>
</dbReference>
<dbReference type="PROSITE" id="PS50011">
    <property type="entry name" value="PROTEIN_KINASE_DOM"/>
    <property type="match status" value="1"/>
</dbReference>
<name>A0A914VUR2_9BILA</name>
<keyword evidence="5" id="KW-0217">Developmental protein</keyword>
<evidence type="ECO:0000256" key="9">
    <source>
        <dbReference type="ARBA" id="ARBA00022741"/>
    </source>
</evidence>
<dbReference type="EC" id="2.7.11.1" evidence="3"/>
<comment type="catalytic activity">
    <reaction evidence="13">
        <text>L-seryl-[protein] + ATP = O-phospho-L-seryl-[protein] + ADP + H(+)</text>
        <dbReference type="Rhea" id="RHEA:17989"/>
        <dbReference type="Rhea" id="RHEA-COMP:9863"/>
        <dbReference type="Rhea" id="RHEA-COMP:11604"/>
        <dbReference type="ChEBI" id="CHEBI:15378"/>
        <dbReference type="ChEBI" id="CHEBI:29999"/>
        <dbReference type="ChEBI" id="CHEBI:30616"/>
        <dbReference type="ChEBI" id="CHEBI:83421"/>
        <dbReference type="ChEBI" id="CHEBI:456216"/>
        <dbReference type="EC" id="2.7.11.1"/>
    </reaction>
</comment>
<evidence type="ECO:0000256" key="4">
    <source>
        <dbReference type="ARBA" id="ARBA00018538"/>
    </source>
</evidence>
<evidence type="ECO:0000256" key="12">
    <source>
        <dbReference type="ARBA" id="ARBA00047899"/>
    </source>
</evidence>
<dbReference type="Proteomes" id="UP000887566">
    <property type="component" value="Unplaced"/>
</dbReference>
<evidence type="ECO:0000256" key="8">
    <source>
        <dbReference type="ARBA" id="ARBA00022679"/>
    </source>
</evidence>
<dbReference type="Pfam" id="PF13539">
    <property type="entry name" value="Peptidase_M15_4"/>
    <property type="match status" value="1"/>
</dbReference>
<evidence type="ECO:0000256" key="7">
    <source>
        <dbReference type="ARBA" id="ARBA00022527"/>
    </source>
</evidence>
<dbReference type="GO" id="GO:0008233">
    <property type="term" value="F:peptidase activity"/>
    <property type="evidence" value="ECO:0007669"/>
    <property type="project" value="InterPro"/>
</dbReference>
<keyword evidence="9 14" id="KW-0547">Nucleotide-binding</keyword>
<dbReference type="SMART" id="SM00220">
    <property type="entry name" value="S_TKc"/>
    <property type="match status" value="1"/>
</dbReference>
<evidence type="ECO:0000313" key="18">
    <source>
        <dbReference type="Proteomes" id="UP000887566"/>
    </source>
</evidence>
<proteinExistence type="inferred from homology"/>
<keyword evidence="18" id="KW-1185">Reference proteome</keyword>
<sequence length="870" mass="97067">MLKYFVLALTLTVPANAFLGLDAVVDPVADFFGFGKETNSIKPAVPKPIEPANKSGKSNCPIVHHSSSYFQNKVPEVHEEFVPALERIIKYAEESDVKLYITSSFRKNTDVHGAIVPPAVKSNHLVGRAIDMNIVYKGGFCNSDCLAGHLTGDVAKFIEKIRADHGLRWGGDFTPRDTVHIDDGLNIQDPAKWDSDAERTSAVPRTIELLTSTCDGRAASRIGGVRRRAKTRQSVCARQCVRVARCCYYAAPNAADSNISRGRREFDLPPPDAQQQPICCRVMTAAAAVGGDPPLIREEDDDDDDDVVAATTISPLQQPAAINDRRFTYTNPDDVTMGGDSKNATNSSSTTASTSSSEAGGTAASSSSPDTDAVRRKPTDFFFLRSIGEGSFSTVYLAKERTTDRKFAIKVCEKARIRKENKVHLIHREKEVMARLSKQDSHPCFVRLYCTFQDSERLFFAMTYAERGEMLDFLRKLGSFDDEVTQFYAAELVSALDYLHRLGVVHRDLKPENVLLGGNMHILISDFGSSKILGQQDGPSASHPMKLAESRPTKERSSFVGTAQYVSPEVLNGKPVGPSCDYWALGAIIYQMLAGLPPFRAANEYLVFQKIINSNYTFPQGFPAVAKDLVEKLIVQNSAQRLGSDEMGGVAVLKEHPFFAGVNWVTLHTQEPPALKPYLPASGDEPAFHSDYHVPEDLEPGLNEAAMTRLLGLQLSGFDTVKVELTGENDSKEERRRRLEDQRKNNPYHRFVDDNLILKSGLVDKKKGLFARRRMFLLTEGPHLYYVDPTNMELKGEVPWSRQMRPEAKNFRTFFVHTPNRTYYLFDPSRNAIEWCEAIEKVREMYFCHEDEAPKDIVVPTNNRRGASKR</sequence>
<dbReference type="FunFam" id="1.10.510.10:FF:000534">
    <property type="entry name" value="Serine/threonine-protein kinase PKH2"/>
    <property type="match status" value="1"/>
</dbReference>
<dbReference type="SUPFAM" id="SSF50729">
    <property type="entry name" value="PH domain-like"/>
    <property type="match status" value="1"/>
</dbReference>
<keyword evidence="10" id="KW-0418">Kinase</keyword>
<dbReference type="Pfam" id="PF14593">
    <property type="entry name" value="PH_3"/>
    <property type="match status" value="1"/>
</dbReference>
<evidence type="ECO:0000313" key="19">
    <source>
        <dbReference type="WBParaSite" id="PSAMB.scaffold243size62221.g3892.t1"/>
    </source>
</evidence>
<dbReference type="GO" id="GO:0004674">
    <property type="term" value="F:protein serine/threonine kinase activity"/>
    <property type="evidence" value="ECO:0007669"/>
    <property type="project" value="UniProtKB-KW"/>
</dbReference>
<comment type="catalytic activity">
    <reaction evidence="12">
        <text>L-threonyl-[protein] + ATP = O-phospho-L-threonyl-[protein] + ADP + H(+)</text>
        <dbReference type="Rhea" id="RHEA:46608"/>
        <dbReference type="Rhea" id="RHEA-COMP:11060"/>
        <dbReference type="Rhea" id="RHEA-COMP:11605"/>
        <dbReference type="ChEBI" id="CHEBI:15378"/>
        <dbReference type="ChEBI" id="CHEBI:30013"/>
        <dbReference type="ChEBI" id="CHEBI:30616"/>
        <dbReference type="ChEBI" id="CHEBI:61977"/>
        <dbReference type="ChEBI" id="CHEBI:456216"/>
        <dbReference type="EC" id="2.7.11.1"/>
    </reaction>
</comment>
<dbReference type="InterPro" id="IPR000719">
    <property type="entry name" value="Prot_kinase_dom"/>
</dbReference>
<dbReference type="InterPro" id="IPR039046">
    <property type="entry name" value="PDPK1"/>
</dbReference>
<evidence type="ECO:0000256" key="2">
    <source>
        <dbReference type="ARBA" id="ARBA00010006"/>
    </source>
</evidence>
<dbReference type="InterPro" id="IPR009045">
    <property type="entry name" value="Zn_M74/Hedgehog-like"/>
</dbReference>
<evidence type="ECO:0000256" key="11">
    <source>
        <dbReference type="ARBA" id="ARBA00022840"/>
    </source>
</evidence>
<evidence type="ECO:0000256" key="15">
    <source>
        <dbReference type="SAM" id="MobiDB-lite"/>
    </source>
</evidence>
<dbReference type="AlphaFoldDB" id="A0A914VUR2"/>
<evidence type="ECO:0000256" key="3">
    <source>
        <dbReference type="ARBA" id="ARBA00012513"/>
    </source>
</evidence>
<comment type="subcellular location">
    <subcellularLocation>
        <location evidence="1">Cytoplasm</location>
    </subcellularLocation>
</comment>
<dbReference type="PROSITE" id="PS00107">
    <property type="entry name" value="PROTEIN_KINASE_ATP"/>
    <property type="match status" value="1"/>
</dbReference>
<evidence type="ECO:0000256" key="5">
    <source>
        <dbReference type="ARBA" id="ARBA00022473"/>
    </source>
</evidence>
<dbReference type="InterPro" id="IPR017441">
    <property type="entry name" value="Protein_kinase_ATP_BS"/>
</dbReference>
<evidence type="ECO:0000256" key="1">
    <source>
        <dbReference type="ARBA" id="ARBA00004496"/>
    </source>
</evidence>
<dbReference type="FunFam" id="2.30.29.30:FF:000324">
    <property type="entry name" value="Phosphoinositide-dependent kinase 1, isoform F"/>
    <property type="match status" value="1"/>
</dbReference>
<dbReference type="Gene3D" id="1.10.510.10">
    <property type="entry name" value="Transferase(Phosphotransferase) domain 1"/>
    <property type="match status" value="1"/>
</dbReference>
<feature type="compositionally biased region" description="Low complexity" evidence="15">
    <location>
        <begin position="343"/>
        <end position="368"/>
    </location>
</feature>
<feature type="domain" description="Protein kinase" evidence="17">
    <location>
        <begin position="381"/>
        <end position="659"/>
    </location>
</feature>
<dbReference type="GO" id="GO:0048638">
    <property type="term" value="P:regulation of developmental growth"/>
    <property type="evidence" value="ECO:0007669"/>
    <property type="project" value="UniProtKB-ARBA"/>
</dbReference>
<keyword evidence="8" id="KW-0808">Transferase</keyword>
<evidence type="ECO:0000256" key="16">
    <source>
        <dbReference type="SAM" id="SignalP"/>
    </source>
</evidence>
<evidence type="ECO:0000256" key="14">
    <source>
        <dbReference type="PROSITE-ProRule" id="PRU10141"/>
    </source>
</evidence>
<dbReference type="Gene3D" id="3.30.1380.10">
    <property type="match status" value="1"/>
</dbReference>
<reference evidence="19" key="1">
    <citation type="submission" date="2022-11" db="UniProtKB">
        <authorList>
            <consortium name="WormBaseParasite"/>
        </authorList>
    </citation>
    <scope>IDENTIFICATION</scope>
</reference>
<dbReference type="CDD" id="cd01262">
    <property type="entry name" value="PH_PDK1"/>
    <property type="match status" value="1"/>
</dbReference>
<dbReference type="PANTHER" id="PTHR24356:SF163">
    <property type="entry name" value="3-PHOSPHOINOSITIDE-DEPENDENT PROTEIN KINASE 1-RELATED"/>
    <property type="match status" value="1"/>
</dbReference>
<dbReference type="InterPro" id="IPR011993">
    <property type="entry name" value="PH-like_dom_sf"/>
</dbReference>
<dbReference type="InterPro" id="IPR039561">
    <property type="entry name" value="Peptidase_M15C"/>
</dbReference>
<dbReference type="Gene3D" id="3.30.200.20">
    <property type="entry name" value="Phosphorylase Kinase, domain 1"/>
    <property type="match status" value="1"/>
</dbReference>
<feature type="chain" id="PRO_5037368542" description="3-phosphoinositide-dependent protein kinase 1" evidence="16">
    <location>
        <begin position="18"/>
        <end position="870"/>
    </location>
</feature>
<dbReference type="InterPro" id="IPR011009">
    <property type="entry name" value="Kinase-like_dom_sf"/>
</dbReference>
<dbReference type="InterPro" id="IPR050236">
    <property type="entry name" value="Ser_Thr_kinase_AGC"/>
</dbReference>
<dbReference type="GO" id="GO:0035556">
    <property type="term" value="P:intracellular signal transduction"/>
    <property type="evidence" value="ECO:0007669"/>
    <property type="project" value="TreeGrafter"/>
</dbReference>
<dbReference type="CDD" id="cd05581">
    <property type="entry name" value="STKc_PDK1"/>
    <property type="match status" value="1"/>
</dbReference>